<dbReference type="InterPro" id="IPR019734">
    <property type="entry name" value="TPR_rpt"/>
</dbReference>
<dbReference type="SUPFAM" id="SSF81901">
    <property type="entry name" value="HCP-like"/>
    <property type="match status" value="1"/>
</dbReference>
<dbReference type="InterPro" id="IPR013105">
    <property type="entry name" value="TPR_2"/>
</dbReference>
<dbReference type="Proteomes" id="UP000230056">
    <property type="component" value="Chromosome"/>
</dbReference>
<dbReference type="PANTHER" id="PTHR12558:SF13">
    <property type="entry name" value="CELL DIVISION CYCLE PROTEIN 27 HOMOLOG"/>
    <property type="match status" value="1"/>
</dbReference>
<dbReference type="RefSeq" id="WP_100025420.1">
    <property type="nucleotide sequence ID" value="NZ_CP024699.1"/>
</dbReference>
<dbReference type="PROSITE" id="PS50005">
    <property type="entry name" value="TPR"/>
    <property type="match status" value="4"/>
</dbReference>
<accession>A0A2D3NXP3</accession>
<dbReference type="Pfam" id="PF07719">
    <property type="entry name" value="TPR_2"/>
    <property type="match status" value="1"/>
</dbReference>
<dbReference type="InterPro" id="IPR011990">
    <property type="entry name" value="TPR-like_helical_dom_sf"/>
</dbReference>
<evidence type="ECO:0000313" key="4">
    <source>
        <dbReference type="EMBL" id="ATV60168.1"/>
    </source>
</evidence>
<evidence type="ECO:0000256" key="3">
    <source>
        <dbReference type="PROSITE-ProRule" id="PRU00339"/>
    </source>
</evidence>
<dbReference type="EMBL" id="CP024699">
    <property type="protein sequence ID" value="ATV60168.1"/>
    <property type="molecule type" value="Genomic_DNA"/>
</dbReference>
<feature type="repeat" description="TPR" evidence="3">
    <location>
        <begin position="322"/>
        <end position="355"/>
    </location>
</feature>
<dbReference type="PANTHER" id="PTHR12558">
    <property type="entry name" value="CELL DIVISION CYCLE 16,23,27"/>
    <property type="match status" value="1"/>
</dbReference>
<feature type="repeat" description="TPR" evidence="3">
    <location>
        <begin position="497"/>
        <end position="530"/>
    </location>
</feature>
<keyword evidence="1" id="KW-0677">Repeat</keyword>
<keyword evidence="4" id="KW-0808">Transferase</keyword>
<proteinExistence type="predicted"/>
<feature type="repeat" description="TPR" evidence="3">
    <location>
        <begin position="679"/>
        <end position="712"/>
    </location>
</feature>
<evidence type="ECO:0000256" key="2">
    <source>
        <dbReference type="ARBA" id="ARBA00022803"/>
    </source>
</evidence>
<sequence length="808" mass="95898">MKTVEEILTKIDSLDNLEKYQEIIDMIEELPVEQLNSQIISEQGRAYNNIGEYNKAIEILKTIETEEKDTRRWNYRIGYSYYFLDDYENAEKYFLRADEIGPDDDEIKNYLLNIYIELSRKILDEDQEKAIEYALKAKNYIKTEDNKVQVYSYLAWMYDRIEAYDIAEDLLKSIINCKTDPRNEIWIYSELGYCLGEQHRYEESLESLLKASEMGRNDIWINSQIGWTFRILGKYEEALEYLFKAKELGRDDDWINAELGICYKEIDKFEEALESYLLANERNGEKSIWILSEIAWIYGVLDKFDDELNYLAKVKKLGRKDEWINAEYGKVYARIEKYEEALKYFKKAKKLGQDDAWINIQMAICFKRLNKLKKSLEHYLLAEKFKDYKKDIWLLSEIAWTYDGLGKYKDGLKYLKKIDKLGRKDCWFYTEYGFCLMRLEKYKEAITKFKKGLQVKEELNEEIYLNSQIGFCYRLLGSEKTALKYHLKAKELGRNDAWINSEIGICYKDLDKYEEALKYYLLAYEEDKEEIWLLSDIGWLYNELDRYEEALEFLLEAEKLGRDDSWLNAEIGQCLGRLEKYDEGIERLKKALELLEKDKRRNNTGEKIFINSEIGWLIGRKEDSNAEEALYYLNAAKALGRDDMWLNSEIAWELAYNDDKAKESIKYFEKAIKLGRKDEWIWSRVANIYFDLEKFDKALDAYSKAYKLAKNSWYICNMGRSLRRLGKYEEAVKKLLQSRKLSLKEGDVVDLEDLELAYCYAALGDKKKAEKHMKLSIDSLGSRAENEEHLKEQFDEIKEMISVLSKPS</sequence>
<name>A0A2D3NXP3_9FUSO</name>
<evidence type="ECO:0000256" key="1">
    <source>
        <dbReference type="ARBA" id="ARBA00022737"/>
    </source>
</evidence>
<protein>
    <submittedName>
        <fullName evidence="4">GlcNAc transferase</fullName>
    </submittedName>
</protein>
<dbReference type="AlphaFoldDB" id="A0A2D3NXP3"/>
<keyword evidence="2 3" id="KW-0802">TPR repeat</keyword>
<dbReference type="SMART" id="SM00028">
    <property type="entry name" value="TPR"/>
    <property type="match status" value="17"/>
</dbReference>
<gene>
    <name evidence="4" type="ORF">CTM72_10910</name>
</gene>
<reference evidence="4 5" key="1">
    <citation type="submission" date="2017-11" db="EMBL/GenBank/DDBJ databases">
        <title>Genome sequencing of Fusobacterium periodonticum KCOM 1261.</title>
        <authorList>
            <person name="Kook J.-K."/>
            <person name="Park S.-N."/>
            <person name="Lim Y.K."/>
        </authorList>
    </citation>
    <scope>NUCLEOTIDE SEQUENCE [LARGE SCALE GENOMIC DNA]</scope>
    <source>
        <strain evidence="4 5">KCOM 1261</strain>
    </source>
</reference>
<organism evidence="4 5">
    <name type="scientific">Fusobacterium pseudoperiodonticum</name>
    <dbReference type="NCBI Taxonomy" id="2663009"/>
    <lineage>
        <taxon>Bacteria</taxon>
        <taxon>Fusobacteriati</taxon>
        <taxon>Fusobacteriota</taxon>
        <taxon>Fusobacteriia</taxon>
        <taxon>Fusobacteriales</taxon>
        <taxon>Fusobacteriaceae</taxon>
        <taxon>Fusobacterium</taxon>
    </lineage>
</organism>
<dbReference type="Gene3D" id="1.25.40.10">
    <property type="entry name" value="Tetratricopeptide repeat domain"/>
    <property type="match status" value="6"/>
</dbReference>
<dbReference type="Pfam" id="PF13181">
    <property type="entry name" value="TPR_8"/>
    <property type="match status" value="2"/>
</dbReference>
<feature type="repeat" description="TPR" evidence="3">
    <location>
        <begin position="71"/>
        <end position="104"/>
    </location>
</feature>
<evidence type="ECO:0000313" key="5">
    <source>
        <dbReference type="Proteomes" id="UP000230056"/>
    </source>
</evidence>
<dbReference type="GO" id="GO:0016740">
    <property type="term" value="F:transferase activity"/>
    <property type="evidence" value="ECO:0007669"/>
    <property type="project" value="UniProtKB-KW"/>
</dbReference>
<dbReference type="SUPFAM" id="SSF48452">
    <property type="entry name" value="TPR-like"/>
    <property type="match status" value="3"/>
</dbReference>
<dbReference type="Pfam" id="PF13424">
    <property type="entry name" value="TPR_12"/>
    <property type="match status" value="1"/>
</dbReference>